<accession>A0A0D6PJM5</accession>
<feature type="transmembrane region" description="Helical" evidence="8">
    <location>
        <begin position="152"/>
        <end position="175"/>
    </location>
</feature>
<dbReference type="Proteomes" id="UP000032668">
    <property type="component" value="Unassembled WGS sequence"/>
</dbReference>
<sequence length="373" mass="40128">MLSKPFSHHEHPAEIVRQFTPNWFTVTMGTGVLALLLNQMPGPAWLPEVAAFVWRLNIVLFSLFTLLYVARWLFYPRQAMNIFRHPVAPMFLGAIPMGLATITNGTMLFGHDPQLALRLWEVDAVLSVLTGLGVPFAMVVSQKHVLESMTGVWLLPIVACEVAAASGALLAPHMVPAVAANLVLAGYGLWALSVPLAMGVLTILFLRLVLHSLPPAEMAVSSWLALGPLGTGALGLLLLGHVAPYAFTGTELAFLGPVAHGIGVIGGVVIWAYGAWWLTLAVAMTLAQRPHRLPFNMGWWGFTFPLGVFILATNALGGQTKLLAFIIAGYVLTGIFVVLWSIVAVRTVRGAYHGSLFAAPCAPPRIRATPQKV</sequence>
<feature type="transmembrane region" description="Helical" evidence="8">
    <location>
        <begin position="262"/>
        <end position="287"/>
    </location>
</feature>
<evidence type="ECO:0000313" key="9">
    <source>
        <dbReference type="EMBL" id="GAN81383.1"/>
    </source>
</evidence>
<evidence type="ECO:0000256" key="5">
    <source>
        <dbReference type="ARBA" id="ARBA00022692"/>
    </source>
</evidence>
<dbReference type="GO" id="GO:0000319">
    <property type="term" value="F:sulfite transmembrane transporter activity"/>
    <property type="evidence" value="ECO:0007669"/>
    <property type="project" value="TreeGrafter"/>
</dbReference>
<comment type="subcellular location">
    <subcellularLocation>
        <location evidence="1">Cell membrane</location>
        <topology evidence="1">Multi-pass membrane protein</topology>
    </subcellularLocation>
</comment>
<keyword evidence="6 8" id="KW-1133">Transmembrane helix</keyword>
<dbReference type="RefSeq" id="WP_048879772.1">
    <property type="nucleotide sequence ID" value="NZ_BANC01000090.1"/>
</dbReference>
<keyword evidence="10" id="KW-1185">Reference proteome</keyword>
<feature type="transmembrane region" description="Helical" evidence="8">
    <location>
        <begin position="122"/>
        <end position="140"/>
    </location>
</feature>
<gene>
    <name evidence="9" type="ORF">Aam_092_004</name>
</gene>
<feature type="transmembrane region" description="Helical" evidence="8">
    <location>
        <begin position="222"/>
        <end position="242"/>
    </location>
</feature>
<keyword evidence="4" id="KW-1003">Cell membrane</keyword>
<keyword evidence="5 8" id="KW-0812">Transmembrane</keyword>
<keyword evidence="3" id="KW-0813">Transport</keyword>
<dbReference type="InterPro" id="IPR038665">
    <property type="entry name" value="Voltage-dep_anion_channel_sf"/>
</dbReference>
<feature type="transmembrane region" description="Helical" evidence="8">
    <location>
        <begin position="52"/>
        <end position="75"/>
    </location>
</feature>
<feature type="transmembrane region" description="Helical" evidence="8">
    <location>
        <begin position="299"/>
        <end position="316"/>
    </location>
</feature>
<evidence type="ECO:0000256" key="3">
    <source>
        <dbReference type="ARBA" id="ARBA00022448"/>
    </source>
</evidence>
<dbReference type="AlphaFoldDB" id="A0A0D6PJM5"/>
<dbReference type="PANTHER" id="PTHR31686">
    <property type="match status" value="1"/>
</dbReference>
<dbReference type="CDD" id="cd09318">
    <property type="entry name" value="TDT_SSU1"/>
    <property type="match status" value="1"/>
</dbReference>
<name>A0A0D6PJM5_9PROT</name>
<protein>
    <submittedName>
        <fullName evidence="9">Transporter of C4-dicarboxylate</fullName>
    </submittedName>
</protein>
<dbReference type="InterPro" id="IPR051629">
    <property type="entry name" value="Sulfite_efflux_TDT"/>
</dbReference>
<dbReference type="EMBL" id="BANC01000090">
    <property type="protein sequence ID" value="GAN81383.1"/>
    <property type="molecule type" value="Genomic_DNA"/>
</dbReference>
<dbReference type="STRING" id="1120923.SAMN02746095_02839"/>
<feature type="transmembrane region" description="Helical" evidence="8">
    <location>
        <begin position="21"/>
        <end position="40"/>
    </location>
</feature>
<evidence type="ECO:0000256" key="2">
    <source>
        <dbReference type="ARBA" id="ARBA00008566"/>
    </source>
</evidence>
<evidence type="ECO:0000313" key="10">
    <source>
        <dbReference type="Proteomes" id="UP000032668"/>
    </source>
</evidence>
<dbReference type="GO" id="GO:0005886">
    <property type="term" value="C:plasma membrane"/>
    <property type="evidence" value="ECO:0007669"/>
    <property type="project" value="UniProtKB-SubCell"/>
</dbReference>
<keyword evidence="7 8" id="KW-0472">Membrane</keyword>
<reference evidence="9 10" key="1">
    <citation type="submission" date="2012-11" db="EMBL/GenBank/DDBJ databases">
        <title>Whole genome sequence of Acidocella aminolytica 101 = DSM 11237.</title>
        <authorList>
            <person name="Azuma Y."/>
            <person name="Higashiura N."/>
            <person name="Hirakawa H."/>
            <person name="Matsushita K."/>
        </authorList>
    </citation>
    <scope>NUCLEOTIDE SEQUENCE [LARGE SCALE GENOMIC DNA]</scope>
    <source>
        <strain evidence="10">101 / DSM 11237</strain>
    </source>
</reference>
<organism evidence="9 10">
    <name type="scientific">Acidocella aminolytica 101 = DSM 11237</name>
    <dbReference type="NCBI Taxonomy" id="1120923"/>
    <lineage>
        <taxon>Bacteria</taxon>
        <taxon>Pseudomonadati</taxon>
        <taxon>Pseudomonadota</taxon>
        <taxon>Alphaproteobacteria</taxon>
        <taxon>Acetobacterales</taxon>
        <taxon>Acidocellaceae</taxon>
        <taxon>Acidocella</taxon>
    </lineage>
</organism>
<dbReference type="InterPro" id="IPR004695">
    <property type="entry name" value="SLAC1/Mae1/Ssu1/TehA"/>
</dbReference>
<evidence type="ECO:0000256" key="7">
    <source>
        <dbReference type="ARBA" id="ARBA00023136"/>
    </source>
</evidence>
<evidence type="ECO:0000256" key="6">
    <source>
        <dbReference type="ARBA" id="ARBA00022989"/>
    </source>
</evidence>
<comment type="similarity">
    <text evidence="2">Belongs to the tellurite-resistance/dicarboxylate transporter (TDT) family.</text>
</comment>
<dbReference type="Pfam" id="PF03595">
    <property type="entry name" value="SLAC1"/>
    <property type="match status" value="1"/>
</dbReference>
<dbReference type="PANTHER" id="PTHR31686:SF1">
    <property type="entry name" value="SULFITE EFFLUX PUMP SSU1"/>
    <property type="match status" value="1"/>
</dbReference>
<feature type="transmembrane region" description="Helical" evidence="8">
    <location>
        <begin position="187"/>
        <end position="210"/>
    </location>
</feature>
<evidence type="ECO:0000256" key="1">
    <source>
        <dbReference type="ARBA" id="ARBA00004651"/>
    </source>
</evidence>
<evidence type="ECO:0000256" key="4">
    <source>
        <dbReference type="ARBA" id="ARBA00022475"/>
    </source>
</evidence>
<evidence type="ECO:0000256" key="8">
    <source>
        <dbReference type="SAM" id="Phobius"/>
    </source>
</evidence>
<dbReference type="Gene3D" id="1.50.10.150">
    <property type="entry name" value="Voltage-dependent anion channel"/>
    <property type="match status" value="1"/>
</dbReference>
<proteinExistence type="inferred from homology"/>
<feature type="transmembrane region" description="Helical" evidence="8">
    <location>
        <begin position="322"/>
        <end position="345"/>
    </location>
</feature>
<comment type="caution">
    <text evidence="9">The sequence shown here is derived from an EMBL/GenBank/DDBJ whole genome shotgun (WGS) entry which is preliminary data.</text>
</comment>
<feature type="transmembrane region" description="Helical" evidence="8">
    <location>
        <begin position="87"/>
        <end position="110"/>
    </location>
</feature>
<dbReference type="OrthoDB" id="958273at2"/>